<feature type="non-terminal residue" evidence="1">
    <location>
        <position position="104"/>
    </location>
</feature>
<dbReference type="AlphaFoldDB" id="A0A833X5J0"/>
<dbReference type="Proteomes" id="UP000619265">
    <property type="component" value="Unassembled WGS sequence"/>
</dbReference>
<accession>A0A833X5J0</accession>
<organism evidence="1 2">
    <name type="scientific">Juglans regia</name>
    <name type="common">English walnut</name>
    <dbReference type="NCBI Taxonomy" id="51240"/>
    <lineage>
        <taxon>Eukaryota</taxon>
        <taxon>Viridiplantae</taxon>
        <taxon>Streptophyta</taxon>
        <taxon>Embryophyta</taxon>
        <taxon>Tracheophyta</taxon>
        <taxon>Spermatophyta</taxon>
        <taxon>Magnoliopsida</taxon>
        <taxon>eudicotyledons</taxon>
        <taxon>Gunneridae</taxon>
        <taxon>Pentapetalae</taxon>
        <taxon>rosids</taxon>
        <taxon>fabids</taxon>
        <taxon>Fagales</taxon>
        <taxon>Juglandaceae</taxon>
        <taxon>Juglans</taxon>
    </lineage>
</organism>
<gene>
    <name evidence="1" type="ORF">F2P56_020430</name>
</gene>
<dbReference type="Gramene" id="Jr09_10020_p3">
    <property type="protein sequence ID" value="cds.Jr09_10020_p3"/>
    <property type="gene ID" value="Jr09_10020"/>
</dbReference>
<name>A0A833X5J0_JUGRE</name>
<comment type="caution">
    <text evidence="1">The sequence shown here is derived from an EMBL/GenBank/DDBJ whole genome shotgun (WGS) entry which is preliminary data.</text>
</comment>
<evidence type="ECO:0000313" key="2">
    <source>
        <dbReference type="Proteomes" id="UP000619265"/>
    </source>
</evidence>
<protein>
    <submittedName>
        <fullName evidence="1">Uncharacterized protein</fullName>
    </submittedName>
</protein>
<evidence type="ECO:0000313" key="1">
    <source>
        <dbReference type="EMBL" id="KAF5460567.1"/>
    </source>
</evidence>
<sequence length="104" mass="11542">MFLDSMALNQTSLGSDGSQPVYVYFVYSDSELLIIFGNDSVLLIIFGKLSILASYSLHCSVMVIGIDSATYIRPTECISTFTGSRLRFTESRSFAGTRHLRVNQ</sequence>
<proteinExistence type="predicted"/>
<reference evidence="1" key="1">
    <citation type="submission" date="2015-10" db="EMBL/GenBank/DDBJ databases">
        <authorList>
            <person name="Martinez-Garcia P.J."/>
            <person name="Crepeau M.W."/>
            <person name="Puiu D."/>
            <person name="Gonzalez-Ibeas D."/>
            <person name="Whalen J."/>
            <person name="Stevens K."/>
            <person name="Paul R."/>
            <person name="Butterfield T."/>
            <person name="Britton M."/>
            <person name="Reagan R."/>
            <person name="Chakraborty S."/>
            <person name="Walawage S.L."/>
            <person name="Vasquez-Gross H.A."/>
            <person name="Cardeno C."/>
            <person name="Famula R."/>
            <person name="Pratt K."/>
            <person name="Kuruganti S."/>
            <person name="Aradhya M.K."/>
            <person name="Leslie C.A."/>
            <person name="Dandekar A.M."/>
            <person name="Salzberg S.L."/>
            <person name="Wegrzyn J.L."/>
            <person name="Langley C.H."/>
            <person name="Neale D.B."/>
        </authorList>
    </citation>
    <scope>NUCLEOTIDE SEQUENCE</scope>
    <source>
        <tissue evidence="1">Leaves</tissue>
    </source>
</reference>
<reference evidence="1" key="2">
    <citation type="submission" date="2020-03" db="EMBL/GenBank/DDBJ databases">
        <title>Walnut 2.0.</title>
        <authorList>
            <person name="Marrano A."/>
            <person name="Britton M."/>
            <person name="Zimin A.V."/>
            <person name="Zaini P.A."/>
            <person name="Workman R."/>
            <person name="Puiu D."/>
            <person name="Bianco L."/>
            <person name="Allen B.J."/>
            <person name="Troggio M."/>
            <person name="Leslie C.A."/>
            <person name="Timp W."/>
            <person name="Dendekar A."/>
            <person name="Salzberg S.L."/>
            <person name="Neale D.B."/>
        </authorList>
    </citation>
    <scope>NUCLEOTIDE SEQUENCE</scope>
    <source>
        <tissue evidence="1">Leaves</tissue>
    </source>
</reference>
<dbReference type="EMBL" id="LIHL02000009">
    <property type="protein sequence ID" value="KAF5460567.1"/>
    <property type="molecule type" value="Genomic_DNA"/>
</dbReference>